<sequence>MVIRTETDADYAIVREVNYCAFGNRDDEADLVERIRRSAEFIPELSLVAERDGSIAGHVLISKALIQNENMNTEVLVLAPIAVLPAYQRQGVGVELIREGLKRSRALGYPAVLLIGHPTYYPKFGFIPASRFGIELKQFPVPDEVFMANELHDGALTGIVGELKYPEAFAG</sequence>
<dbReference type="GO" id="GO:0016747">
    <property type="term" value="F:acyltransferase activity, transferring groups other than amino-acyl groups"/>
    <property type="evidence" value="ECO:0007669"/>
    <property type="project" value="InterPro"/>
</dbReference>
<dbReference type="EMBL" id="CP034437">
    <property type="protein sequence ID" value="AZN43860.1"/>
    <property type="molecule type" value="Genomic_DNA"/>
</dbReference>
<dbReference type="InterPro" id="IPR000182">
    <property type="entry name" value="GNAT_dom"/>
</dbReference>
<evidence type="ECO:0000313" key="3">
    <source>
        <dbReference type="Proteomes" id="UP000272528"/>
    </source>
</evidence>
<evidence type="ECO:0000259" key="1">
    <source>
        <dbReference type="PROSITE" id="PS51186"/>
    </source>
</evidence>
<dbReference type="AlphaFoldDB" id="A0A3S9ADP7"/>
<keyword evidence="2" id="KW-0808">Transferase</keyword>
<dbReference type="Pfam" id="PF00583">
    <property type="entry name" value="Acetyltransf_1"/>
    <property type="match status" value="1"/>
</dbReference>
<dbReference type="CDD" id="cd04301">
    <property type="entry name" value="NAT_SF"/>
    <property type="match status" value="1"/>
</dbReference>
<dbReference type="KEGG" id="palb:EJC50_22915"/>
<dbReference type="OrthoDB" id="9797178at2"/>
<protein>
    <submittedName>
        <fullName evidence="2">N-acetyltransferase</fullName>
    </submittedName>
</protein>
<gene>
    <name evidence="2" type="ORF">EJC50_22915</name>
</gene>
<evidence type="ECO:0000313" key="2">
    <source>
        <dbReference type="EMBL" id="AZN43860.1"/>
    </source>
</evidence>
<reference evidence="3" key="1">
    <citation type="submission" date="2018-12" db="EMBL/GenBank/DDBJ databases">
        <title>Genome sequence of Peanibacillus sp.</title>
        <authorList>
            <person name="Subramani G."/>
            <person name="Srinivasan S."/>
            <person name="Kim M.K."/>
        </authorList>
    </citation>
    <scope>NUCLEOTIDE SEQUENCE [LARGE SCALE GENOMIC DNA]</scope>
    <source>
        <strain evidence="3">18JY67-1</strain>
    </source>
</reference>
<accession>A0A3S9ADP7</accession>
<name>A0A3S9ADP7_9BACL</name>
<proteinExistence type="predicted"/>
<keyword evidence="3" id="KW-1185">Reference proteome</keyword>
<dbReference type="Proteomes" id="UP000272528">
    <property type="component" value="Chromosome"/>
</dbReference>
<feature type="domain" description="N-acetyltransferase" evidence="1">
    <location>
        <begin position="1"/>
        <end position="152"/>
    </location>
</feature>
<dbReference type="PROSITE" id="PS51186">
    <property type="entry name" value="GNAT"/>
    <property type="match status" value="1"/>
</dbReference>
<dbReference type="InterPro" id="IPR016181">
    <property type="entry name" value="Acyl_CoA_acyltransferase"/>
</dbReference>
<organism evidence="2 3">
    <name type="scientific">Paenibacillus albus</name>
    <dbReference type="NCBI Taxonomy" id="2495582"/>
    <lineage>
        <taxon>Bacteria</taxon>
        <taxon>Bacillati</taxon>
        <taxon>Bacillota</taxon>
        <taxon>Bacilli</taxon>
        <taxon>Bacillales</taxon>
        <taxon>Paenibacillaceae</taxon>
        <taxon>Paenibacillus</taxon>
    </lineage>
</organism>
<dbReference type="SUPFAM" id="SSF55729">
    <property type="entry name" value="Acyl-CoA N-acyltransferases (Nat)"/>
    <property type="match status" value="1"/>
</dbReference>
<dbReference type="Gene3D" id="3.40.630.30">
    <property type="match status" value="1"/>
</dbReference>